<feature type="transmembrane region" description="Helical" evidence="8">
    <location>
        <begin position="67"/>
        <end position="85"/>
    </location>
</feature>
<dbReference type="EMBL" id="JBBXJM010000004">
    <property type="protein sequence ID" value="KAL1407938.1"/>
    <property type="molecule type" value="Genomic_DNA"/>
</dbReference>
<dbReference type="InterPro" id="IPR036259">
    <property type="entry name" value="MFS_trans_sf"/>
</dbReference>
<feature type="transmembrane region" description="Helical" evidence="8">
    <location>
        <begin position="97"/>
        <end position="115"/>
    </location>
</feature>
<feature type="domain" description="Major facilitator superfamily (MFS) profile" evidence="10">
    <location>
        <begin position="11"/>
        <end position="435"/>
    </location>
</feature>
<evidence type="ECO:0000256" key="3">
    <source>
        <dbReference type="ARBA" id="ARBA00022448"/>
    </source>
</evidence>
<feature type="chain" id="PRO_5046263380" evidence="9">
    <location>
        <begin position="26"/>
        <end position="438"/>
    </location>
</feature>
<dbReference type="GeneID" id="95985778"/>
<reference evidence="11 12" key="1">
    <citation type="submission" date="2023-08" db="EMBL/GenBank/DDBJ databases">
        <title>Annotated Genome Sequence of Vanrija albida AlHP1.</title>
        <authorList>
            <person name="Herzog R."/>
        </authorList>
    </citation>
    <scope>NUCLEOTIDE SEQUENCE [LARGE SCALE GENOMIC DNA]</scope>
    <source>
        <strain evidence="11 12">AlHP1</strain>
    </source>
</reference>
<organism evidence="11 12">
    <name type="scientific">Vanrija albida</name>
    <dbReference type="NCBI Taxonomy" id="181172"/>
    <lineage>
        <taxon>Eukaryota</taxon>
        <taxon>Fungi</taxon>
        <taxon>Dikarya</taxon>
        <taxon>Basidiomycota</taxon>
        <taxon>Agaricomycotina</taxon>
        <taxon>Tremellomycetes</taxon>
        <taxon>Trichosporonales</taxon>
        <taxon>Trichosporonaceae</taxon>
        <taxon>Vanrija</taxon>
    </lineage>
</organism>
<keyword evidence="9" id="KW-0732">Signal</keyword>
<comment type="similarity">
    <text evidence="2">Belongs to the major facilitator superfamily. Sugar transporter (TC 2.A.1.1) family.</text>
</comment>
<evidence type="ECO:0000256" key="8">
    <source>
        <dbReference type="SAM" id="Phobius"/>
    </source>
</evidence>
<comment type="subcellular location">
    <subcellularLocation>
        <location evidence="1">Membrane</location>
        <topology evidence="1">Multi-pass membrane protein</topology>
    </subcellularLocation>
</comment>
<protein>
    <submittedName>
        <fullName evidence="11">Bifunctional purine biosynthesis protein PurH</fullName>
    </submittedName>
</protein>
<comment type="caution">
    <text evidence="11">The sequence shown here is derived from an EMBL/GenBank/DDBJ whole genome shotgun (WGS) entry which is preliminary data.</text>
</comment>
<evidence type="ECO:0000256" key="7">
    <source>
        <dbReference type="ARBA" id="ARBA00049119"/>
    </source>
</evidence>
<dbReference type="Proteomes" id="UP001565368">
    <property type="component" value="Unassembled WGS sequence"/>
</dbReference>
<feature type="transmembrane region" description="Helical" evidence="8">
    <location>
        <begin position="312"/>
        <end position="333"/>
    </location>
</feature>
<keyword evidence="6 8" id="KW-0472">Membrane</keyword>
<dbReference type="PANTHER" id="PTHR23503">
    <property type="entry name" value="SOLUTE CARRIER FAMILY 2"/>
    <property type="match status" value="1"/>
</dbReference>
<gene>
    <name evidence="11" type="primary">HGT20_2</name>
    <name evidence="11" type="ORF">Q8F55_004735</name>
</gene>
<evidence type="ECO:0000256" key="6">
    <source>
        <dbReference type="ARBA" id="ARBA00023136"/>
    </source>
</evidence>
<evidence type="ECO:0000256" key="1">
    <source>
        <dbReference type="ARBA" id="ARBA00004141"/>
    </source>
</evidence>
<comment type="catalytic activity">
    <reaction evidence="7">
        <text>myo-inositol(out) + H(+)(out) = myo-inositol(in) + H(+)(in)</text>
        <dbReference type="Rhea" id="RHEA:60364"/>
        <dbReference type="ChEBI" id="CHEBI:15378"/>
        <dbReference type="ChEBI" id="CHEBI:17268"/>
    </reaction>
</comment>
<dbReference type="InterPro" id="IPR020846">
    <property type="entry name" value="MFS_dom"/>
</dbReference>
<dbReference type="InterPro" id="IPR045263">
    <property type="entry name" value="GLUT"/>
</dbReference>
<dbReference type="Gene3D" id="1.20.1250.20">
    <property type="entry name" value="MFS general substrate transporter like domains"/>
    <property type="match status" value="2"/>
</dbReference>
<feature type="transmembrane region" description="Helical" evidence="8">
    <location>
        <begin position="248"/>
        <end position="270"/>
    </location>
</feature>
<evidence type="ECO:0000256" key="9">
    <source>
        <dbReference type="SAM" id="SignalP"/>
    </source>
</evidence>
<name>A0ABR3PZX7_9TREE</name>
<evidence type="ECO:0000256" key="5">
    <source>
        <dbReference type="ARBA" id="ARBA00022989"/>
    </source>
</evidence>
<proteinExistence type="inferred from homology"/>
<dbReference type="PRINTS" id="PR00171">
    <property type="entry name" value="SUGRTRNSPORT"/>
</dbReference>
<feature type="transmembrane region" description="Helical" evidence="8">
    <location>
        <begin position="285"/>
        <end position="305"/>
    </location>
</feature>
<dbReference type="Pfam" id="PF00083">
    <property type="entry name" value="Sugar_tr"/>
    <property type="match status" value="1"/>
</dbReference>
<dbReference type="RefSeq" id="XP_069207882.1">
    <property type="nucleotide sequence ID" value="XM_069353240.1"/>
</dbReference>
<feature type="transmembrane region" description="Helical" evidence="8">
    <location>
        <begin position="413"/>
        <end position="432"/>
    </location>
</feature>
<dbReference type="InterPro" id="IPR005828">
    <property type="entry name" value="MFS_sugar_transport-like"/>
</dbReference>
<feature type="transmembrane region" description="Helical" evidence="8">
    <location>
        <begin position="161"/>
        <end position="179"/>
    </location>
</feature>
<accession>A0ABR3PZX7</accession>
<keyword evidence="4 8" id="KW-0812">Transmembrane</keyword>
<feature type="transmembrane region" description="Helical" evidence="8">
    <location>
        <begin position="339"/>
        <end position="363"/>
    </location>
</feature>
<evidence type="ECO:0000313" key="11">
    <source>
        <dbReference type="EMBL" id="KAL1407938.1"/>
    </source>
</evidence>
<evidence type="ECO:0000313" key="12">
    <source>
        <dbReference type="Proteomes" id="UP001565368"/>
    </source>
</evidence>
<keyword evidence="12" id="KW-1185">Reference proteome</keyword>
<dbReference type="SUPFAM" id="SSF103473">
    <property type="entry name" value="MFS general substrate transporter"/>
    <property type="match status" value="1"/>
</dbReference>
<sequence length="438" mass="45796">MTLTPATTALTAFWAGLHVFQHGMAVSGLNGIQAPLSCGLAGGASNEDLPPWLDWIRPCVPMTPTEFGFAVSIFTLGGLVSSLASRSVIHSYGVVGALRLSALFVLVGNALLSLANSVPQMSAARTLVGLGCGISTTTVPLVLASVAPAHIRRSVGLLNQLFIVAGVLLGQALSFPLGYRYLWRFVPAVSVGIAVVQLLGSAFVHVPDEEEAPASPEAEPLLAAAAGRPANLSFTELIQSKEPRIQRAFYVVLVTQFCQQITGISAVMYFSTRIMTPVFPGSAKVVALAIVMWKLPITASPAFLIERVGVKPLLILPTFIMAAASLVLALGINGSTGPLAIAGIMVFVTAFSVGLGPVVWVVIGDIVPPHARAATSSIGLAVNWSTNFVIGVSFLPLQAWLSGGQPSGEGNVFYVFAVTCFLAAVWIQRAYASFEALT</sequence>
<evidence type="ECO:0000256" key="4">
    <source>
        <dbReference type="ARBA" id="ARBA00022692"/>
    </source>
</evidence>
<dbReference type="InterPro" id="IPR003663">
    <property type="entry name" value="Sugar/inositol_transpt"/>
</dbReference>
<dbReference type="PROSITE" id="PS50850">
    <property type="entry name" value="MFS"/>
    <property type="match status" value="1"/>
</dbReference>
<dbReference type="PANTHER" id="PTHR23503:SF8">
    <property type="entry name" value="FACILITATED GLUCOSE TRANSPORTER PROTEIN 1"/>
    <property type="match status" value="1"/>
</dbReference>
<keyword evidence="5 8" id="KW-1133">Transmembrane helix</keyword>
<feature type="transmembrane region" description="Helical" evidence="8">
    <location>
        <begin position="384"/>
        <end position="401"/>
    </location>
</feature>
<feature type="signal peptide" evidence="9">
    <location>
        <begin position="1"/>
        <end position="25"/>
    </location>
</feature>
<feature type="transmembrane region" description="Helical" evidence="8">
    <location>
        <begin position="127"/>
        <end position="149"/>
    </location>
</feature>
<evidence type="ECO:0000256" key="2">
    <source>
        <dbReference type="ARBA" id="ARBA00010992"/>
    </source>
</evidence>
<evidence type="ECO:0000259" key="10">
    <source>
        <dbReference type="PROSITE" id="PS50850"/>
    </source>
</evidence>
<keyword evidence="3" id="KW-0813">Transport</keyword>